<keyword evidence="4" id="KW-1185">Reference proteome</keyword>
<accession>A0A9P6MNY3</accession>
<feature type="compositionally biased region" description="Basic residues" evidence="1">
    <location>
        <begin position="358"/>
        <end position="370"/>
    </location>
</feature>
<evidence type="ECO:0000256" key="1">
    <source>
        <dbReference type="SAM" id="MobiDB-lite"/>
    </source>
</evidence>
<evidence type="ECO:0000313" key="3">
    <source>
        <dbReference type="EMBL" id="KAG0008505.1"/>
    </source>
</evidence>
<dbReference type="EMBL" id="JAAAID010001885">
    <property type="protein sequence ID" value="KAG0008505.1"/>
    <property type="molecule type" value="Genomic_DNA"/>
</dbReference>
<protein>
    <recommendedName>
        <fullName evidence="2">NET domain-containing protein</fullName>
    </recommendedName>
</protein>
<dbReference type="AlphaFoldDB" id="A0A9P6MNY3"/>
<feature type="region of interest" description="Disordered" evidence="1">
    <location>
        <begin position="327"/>
        <end position="370"/>
    </location>
</feature>
<dbReference type="Pfam" id="PF17035">
    <property type="entry name" value="BET"/>
    <property type="match status" value="1"/>
</dbReference>
<feature type="compositionally biased region" description="Pro residues" evidence="1">
    <location>
        <begin position="343"/>
        <end position="356"/>
    </location>
</feature>
<feature type="compositionally biased region" description="Acidic residues" evidence="1">
    <location>
        <begin position="146"/>
        <end position="169"/>
    </location>
</feature>
<sequence>MSVSAQTNSSVAPTFSISDFLVPALQTKVWEDWQSADDFTTFDPQTFSSDVSVLPFQLDLEGFIGNSSIWENDAIPEEQAYDELVFDLAPTAFDVPATVNVADLIVGPNSMASSAAVSPLDLAMSNDSTYQDLALANLYGFNDASEAFDSESDSDSEDEDSEEDDDQNEDEVKLDLQEIAKVAQEVVEEPTVVAVEPPSMAAESMGTITVEVVSEEDAVVMSSTKPEDPNKRRMEEVLATRINNDLGPEHMAGLFKILKGTSADQENEDEDEEMEVDLSSLDEATLVEVYQYVESCCMQTMGFIIAAEQRERAAELERQMLQRAYAERTPELSPSHSCASSNPPSPPHPSSHPPSPSKSHRSSHGSHKKRHGAIPYATMANFEMGDHLEQDSLWTSTASHPYKSSGRRKRSNTGTRTKMQKDVQYQHQQLQGYATGEAVVLRAADDSDQSNEMEYGEDAEIDIVGI</sequence>
<dbReference type="OrthoDB" id="2416617at2759"/>
<name>A0A9P6MNY3_9FUNG</name>
<gene>
    <name evidence="3" type="ORF">BGZ80_003361</name>
</gene>
<dbReference type="Proteomes" id="UP000703661">
    <property type="component" value="Unassembled WGS sequence"/>
</dbReference>
<feature type="domain" description="NET" evidence="2">
    <location>
        <begin position="237"/>
        <end position="294"/>
    </location>
</feature>
<proteinExistence type="predicted"/>
<reference evidence="3" key="1">
    <citation type="journal article" date="2020" name="Fungal Divers.">
        <title>Resolving the Mortierellaceae phylogeny through synthesis of multi-gene phylogenetics and phylogenomics.</title>
        <authorList>
            <person name="Vandepol N."/>
            <person name="Liber J."/>
            <person name="Desiro A."/>
            <person name="Na H."/>
            <person name="Kennedy M."/>
            <person name="Barry K."/>
            <person name="Grigoriev I.V."/>
            <person name="Miller A.N."/>
            <person name="O'Donnell K."/>
            <person name="Stajich J.E."/>
            <person name="Bonito G."/>
        </authorList>
    </citation>
    <scope>NUCLEOTIDE SEQUENCE</scope>
    <source>
        <strain evidence="3">NRRL 2769</strain>
    </source>
</reference>
<feature type="region of interest" description="Disordered" evidence="1">
    <location>
        <begin position="396"/>
        <end position="427"/>
    </location>
</feature>
<evidence type="ECO:0000259" key="2">
    <source>
        <dbReference type="Pfam" id="PF17035"/>
    </source>
</evidence>
<feature type="compositionally biased region" description="Low complexity" evidence="1">
    <location>
        <begin position="333"/>
        <end position="342"/>
    </location>
</feature>
<comment type="caution">
    <text evidence="3">The sequence shown here is derived from an EMBL/GenBank/DDBJ whole genome shotgun (WGS) entry which is preliminary data.</text>
</comment>
<feature type="region of interest" description="Disordered" evidence="1">
    <location>
        <begin position="146"/>
        <end position="171"/>
    </location>
</feature>
<dbReference type="Gene3D" id="1.20.1270.220">
    <property type="match status" value="1"/>
</dbReference>
<dbReference type="InterPro" id="IPR027353">
    <property type="entry name" value="NET_dom"/>
</dbReference>
<dbReference type="InterPro" id="IPR038336">
    <property type="entry name" value="NET_sf"/>
</dbReference>
<evidence type="ECO:0000313" key="4">
    <source>
        <dbReference type="Proteomes" id="UP000703661"/>
    </source>
</evidence>
<feature type="compositionally biased region" description="Polar residues" evidence="1">
    <location>
        <begin position="412"/>
        <end position="427"/>
    </location>
</feature>
<organism evidence="3 4">
    <name type="scientific">Entomortierella chlamydospora</name>
    <dbReference type="NCBI Taxonomy" id="101097"/>
    <lineage>
        <taxon>Eukaryota</taxon>
        <taxon>Fungi</taxon>
        <taxon>Fungi incertae sedis</taxon>
        <taxon>Mucoromycota</taxon>
        <taxon>Mortierellomycotina</taxon>
        <taxon>Mortierellomycetes</taxon>
        <taxon>Mortierellales</taxon>
        <taxon>Mortierellaceae</taxon>
        <taxon>Entomortierella</taxon>
    </lineage>
</organism>